<reference evidence="14" key="2">
    <citation type="submission" date="2020-01" db="EMBL/GenBank/DDBJ databases">
        <title>Population-level Yeast Reference Genomes.</title>
        <authorList>
            <person name="Yue J.-X."/>
        </authorList>
    </citation>
    <scope>NUCLEOTIDE SEQUENCE</scope>
    <source>
        <strain evidence="14">CBS432</strain>
    </source>
</reference>
<evidence type="ECO:0000256" key="11">
    <source>
        <dbReference type="ARBA" id="ARBA00023242"/>
    </source>
</evidence>
<dbReference type="InterPro" id="IPR011993">
    <property type="entry name" value="PH-like_dom_sf"/>
</dbReference>
<dbReference type="GO" id="GO:0003677">
    <property type="term" value="F:DNA binding"/>
    <property type="evidence" value="ECO:0007669"/>
    <property type="project" value="UniProtKB-KW"/>
</dbReference>
<dbReference type="Gene3D" id="6.10.10.70">
    <property type="entry name" value="RTT106-like"/>
    <property type="match status" value="1"/>
</dbReference>
<keyword evidence="11" id="KW-0539">Nucleus</keyword>
<dbReference type="InterPro" id="IPR013719">
    <property type="entry name" value="RTT106/SPT16-like_middle_dom"/>
</dbReference>
<reference evidence="14" key="1">
    <citation type="journal article" date="2017" name="Nat. Genet.">
        <title>Contrasting evolutionary genome dynamics between domesticated and wild yeasts.</title>
        <authorList>
            <person name="Yue J.X."/>
            <person name="Li J."/>
            <person name="Aigrain L."/>
            <person name="Hallin J."/>
            <person name="Persson K."/>
            <person name="Oliver K."/>
            <person name="Bergstrom A."/>
            <person name="Coupland P."/>
            <person name="Warringer J."/>
            <person name="Lagomarsino M.C."/>
            <person name="Fischer G."/>
            <person name="Durbin R."/>
            <person name="Liti G."/>
        </authorList>
    </citation>
    <scope>NUCLEOTIDE SEQUENCE</scope>
    <source>
        <strain evidence="14">CBS432</strain>
    </source>
</reference>
<dbReference type="InterPro" id="IPR044891">
    <property type="entry name" value="Rtt106_N_sf"/>
</dbReference>
<feature type="region of interest" description="Disordered" evidence="12">
    <location>
        <begin position="329"/>
        <end position="354"/>
    </location>
</feature>
<evidence type="ECO:0000256" key="7">
    <source>
        <dbReference type="ARBA" id="ARBA00023015"/>
    </source>
</evidence>
<dbReference type="SMART" id="SM01287">
    <property type="entry name" value="Rtt106"/>
    <property type="match status" value="1"/>
</dbReference>
<dbReference type="RefSeq" id="XP_033768750.1">
    <property type="nucleotide sequence ID" value="XM_033912859.1"/>
</dbReference>
<dbReference type="InterPro" id="IPR040770">
    <property type="entry name" value="Rtt106_PH"/>
</dbReference>
<evidence type="ECO:0000259" key="13">
    <source>
        <dbReference type="SMART" id="SM01287"/>
    </source>
</evidence>
<dbReference type="CDD" id="cd11604">
    <property type="entry name" value="RTT106_N"/>
    <property type="match status" value="1"/>
</dbReference>
<dbReference type="SUPFAM" id="SSF50729">
    <property type="entry name" value="PH domain-like"/>
    <property type="match status" value="1"/>
</dbReference>
<dbReference type="Pfam" id="PF18215">
    <property type="entry name" value="Rtt106_N"/>
    <property type="match status" value="1"/>
</dbReference>
<dbReference type="CDD" id="cd13303">
    <property type="entry name" value="PH1-like_Rtt106"/>
    <property type="match status" value="1"/>
</dbReference>
<dbReference type="InterPro" id="IPR040993">
    <property type="entry name" value="Rtt106_N"/>
</dbReference>
<keyword evidence="8" id="KW-0238">DNA-binding</keyword>
<feature type="compositionally biased region" description="Acidic residues" evidence="12">
    <location>
        <begin position="458"/>
        <end position="483"/>
    </location>
</feature>
<evidence type="ECO:0000256" key="5">
    <source>
        <dbReference type="ARBA" id="ARBA00018462"/>
    </source>
</evidence>
<dbReference type="Pfam" id="PF08512">
    <property type="entry name" value="Rttp106-like_middle"/>
    <property type="match status" value="1"/>
</dbReference>
<dbReference type="GeneID" id="54633161"/>
<dbReference type="GO" id="GO:0005634">
    <property type="term" value="C:nucleus"/>
    <property type="evidence" value="ECO:0007669"/>
    <property type="project" value="UniProtKB-SubCell"/>
</dbReference>
<proteinExistence type="inferred from homology"/>
<feature type="domain" description="Histone chaperone RTT106/FACT complex subunit SPT16-like middle" evidence="13">
    <location>
        <begin position="244"/>
        <end position="333"/>
    </location>
</feature>
<keyword evidence="10" id="KW-0143">Chaperone</keyword>
<organism evidence="14">
    <name type="scientific">Saccharomyces paradoxus</name>
    <name type="common">Yeast</name>
    <name type="synonym">Saccharomyces douglasii</name>
    <dbReference type="NCBI Taxonomy" id="27291"/>
    <lineage>
        <taxon>Eukaryota</taxon>
        <taxon>Fungi</taxon>
        <taxon>Dikarya</taxon>
        <taxon>Ascomycota</taxon>
        <taxon>Saccharomycotina</taxon>
        <taxon>Saccharomycetes</taxon>
        <taxon>Saccharomycetales</taxon>
        <taxon>Saccharomycetaceae</taxon>
        <taxon>Saccharomyces</taxon>
    </lineage>
</organism>
<evidence type="ECO:0000256" key="2">
    <source>
        <dbReference type="ARBA" id="ARBA00004286"/>
    </source>
</evidence>
<dbReference type="VEuPathDB" id="FungiDB:SPAR_N01190"/>
<accession>A0A8B8UYB0</accession>
<feature type="compositionally biased region" description="Polar residues" evidence="12">
    <location>
        <begin position="344"/>
        <end position="354"/>
    </location>
</feature>
<evidence type="ECO:0000256" key="12">
    <source>
        <dbReference type="SAM" id="MobiDB-lite"/>
    </source>
</evidence>
<name>A0A8B8UYB0_SACPA</name>
<evidence type="ECO:0000256" key="9">
    <source>
        <dbReference type="ARBA" id="ARBA00023163"/>
    </source>
</evidence>
<dbReference type="GO" id="GO:0005694">
    <property type="term" value="C:chromosome"/>
    <property type="evidence" value="ECO:0007669"/>
    <property type="project" value="UniProtKB-SubCell"/>
</dbReference>
<dbReference type="Gene3D" id="2.30.29.120">
    <property type="match status" value="1"/>
</dbReference>
<keyword evidence="6" id="KW-0158">Chromosome</keyword>
<evidence type="ECO:0000256" key="3">
    <source>
        <dbReference type="ARBA" id="ARBA00006159"/>
    </source>
</evidence>
<evidence type="ECO:0000256" key="8">
    <source>
        <dbReference type="ARBA" id="ARBA00023125"/>
    </source>
</evidence>
<protein>
    <recommendedName>
        <fullName evidence="4">Histone chaperone RTT106</fullName>
    </recommendedName>
    <alternativeName>
        <fullName evidence="5">Histone chaperone rtt106</fullName>
    </alternativeName>
</protein>
<evidence type="ECO:0000256" key="6">
    <source>
        <dbReference type="ARBA" id="ARBA00022454"/>
    </source>
</evidence>
<evidence type="ECO:0000256" key="4">
    <source>
        <dbReference type="ARBA" id="ARBA00017355"/>
    </source>
</evidence>
<keyword evidence="7" id="KW-0805">Transcription regulation</keyword>
<feature type="region of interest" description="Disordered" evidence="12">
    <location>
        <begin position="373"/>
        <end position="483"/>
    </location>
</feature>
<reference evidence="14" key="4">
    <citation type="submission" date="2025-08" db="UniProtKB">
        <authorList>
            <consortium name="RefSeq"/>
        </authorList>
    </citation>
    <scope>IDENTIFICATION</scope>
    <source>
        <strain evidence="14">CBS432</strain>
    </source>
</reference>
<dbReference type="Gene3D" id="2.30.29.30">
    <property type="entry name" value="Pleckstrin-homology domain (PH domain)/Phosphotyrosine-binding domain (PTB)"/>
    <property type="match status" value="1"/>
</dbReference>
<dbReference type="Pfam" id="PF18469">
    <property type="entry name" value="PH_18"/>
    <property type="match status" value="1"/>
</dbReference>
<dbReference type="PANTHER" id="PTHR45849:SF3">
    <property type="entry name" value="HISTONE CHAPERONE RTT106"/>
    <property type="match status" value="1"/>
</dbReference>
<feature type="compositionally biased region" description="Basic and acidic residues" evidence="12">
    <location>
        <begin position="329"/>
        <end position="339"/>
    </location>
</feature>
<dbReference type="GO" id="GO:0042393">
    <property type="term" value="F:histone binding"/>
    <property type="evidence" value="ECO:0007669"/>
    <property type="project" value="TreeGrafter"/>
</dbReference>
<dbReference type="PANTHER" id="PTHR45849">
    <property type="entry name" value="FACT COMPLEX SUBUNIT SSRP1"/>
    <property type="match status" value="1"/>
</dbReference>
<dbReference type="InterPro" id="IPR050454">
    <property type="entry name" value="RTT106/SSRP1_HistChap/FACT"/>
</dbReference>
<keyword evidence="9" id="KW-0804">Transcription</keyword>
<sequence length="483" mass="55054">MIKLSKYAKNACPKATSQSDSSTDFMSKLFLDELPEALSRKIGSVVRVLPNSLEIFEELYKYALNENNNNRSKHHKKPRTHDFSGQVKTDKISEANTIFKLEGVSVLSPLRKKLDLVFYLSNVDGSPVITFLKENERELSIHQLNKSIKMASFLPVPEKPNLIYLFMTYTSCEDNKFSEPVVMTLNKENTLNQFKRLGLLDSSVTDFEKCVEYIRKQAILTGFKISNPFINSKSADADAEKINSFHLQCHRGTKEGTLYFLPDHIIFGFKKPILLFDASDIESITYSSITRLTFNASLVTKNGEKYEFSMIDQTEYAKIDDYVKRKQMKDKSMSEELKAKSKSKGQPTDGATDQPSILQEATRQMQDEKKAGIFSDDDEENDQNFEAESDLSDGSGQESSDDAEDGEEAEEDDEEEDEEDEEEHQKSQTAFNEDNSLAPIHDKLDQELQYKEFKEPLELEDIPIEIDNDDDEDDEDGSGVEYD</sequence>
<dbReference type="AlphaFoldDB" id="A0A8B8UYB0"/>
<evidence type="ECO:0000256" key="10">
    <source>
        <dbReference type="ARBA" id="ARBA00023186"/>
    </source>
</evidence>
<feature type="compositionally biased region" description="Acidic residues" evidence="12">
    <location>
        <begin position="375"/>
        <end position="391"/>
    </location>
</feature>
<dbReference type="CDD" id="cd13304">
    <property type="entry name" value="PH2-like_Rtt106"/>
    <property type="match status" value="1"/>
</dbReference>
<comment type="subcellular location">
    <subcellularLocation>
        <location evidence="2">Chromosome</location>
    </subcellularLocation>
    <subcellularLocation>
        <location evidence="1">Nucleus</location>
    </subcellularLocation>
</comment>
<reference evidence="14" key="3">
    <citation type="submission" date="2025-07" db="EMBL/GenBank/DDBJ databases">
        <authorList>
            <consortium name="NCBI Genome Project"/>
        </authorList>
    </citation>
    <scope>NUCLEOTIDE SEQUENCE</scope>
    <source>
        <strain evidence="14">CBS432</strain>
    </source>
</reference>
<dbReference type="OrthoDB" id="75754at2759"/>
<evidence type="ECO:0000313" key="14">
    <source>
        <dbReference type="RefSeq" id="XP_033768750.1"/>
    </source>
</evidence>
<evidence type="ECO:0000256" key="1">
    <source>
        <dbReference type="ARBA" id="ARBA00004123"/>
    </source>
</evidence>
<dbReference type="KEGG" id="spao:SPAR_N01190"/>
<dbReference type="GO" id="GO:0031491">
    <property type="term" value="F:nucleosome binding"/>
    <property type="evidence" value="ECO:0007669"/>
    <property type="project" value="TreeGrafter"/>
</dbReference>
<gene>
    <name evidence="14" type="primary">RTT106</name>
    <name evidence="14" type="ORF">SPAR_N01190</name>
</gene>
<feature type="compositionally biased region" description="Basic and acidic residues" evidence="12">
    <location>
        <begin position="440"/>
        <end position="457"/>
    </location>
</feature>
<feature type="compositionally biased region" description="Acidic residues" evidence="12">
    <location>
        <begin position="399"/>
        <end position="422"/>
    </location>
</feature>
<comment type="similarity">
    <text evidence="3">Belongs to the RTT106 family.</text>
</comment>